<dbReference type="OrthoDB" id="5182370at2"/>
<evidence type="ECO:0000313" key="2">
    <source>
        <dbReference type="EMBL" id="SDW66759.1"/>
    </source>
</evidence>
<organism evidence="2 3">
    <name type="scientific">Saccharopolyspora shandongensis</name>
    <dbReference type="NCBI Taxonomy" id="418495"/>
    <lineage>
        <taxon>Bacteria</taxon>
        <taxon>Bacillati</taxon>
        <taxon>Actinomycetota</taxon>
        <taxon>Actinomycetes</taxon>
        <taxon>Pseudonocardiales</taxon>
        <taxon>Pseudonocardiaceae</taxon>
        <taxon>Saccharopolyspora</taxon>
    </lineage>
</organism>
<reference evidence="3" key="1">
    <citation type="submission" date="2016-10" db="EMBL/GenBank/DDBJ databases">
        <authorList>
            <person name="Varghese N."/>
            <person name="Submissions S."/>
        </authorList>
    </citation>
    <scope>NUCLEOTIDE SEQUENCE [LARGE SCALE GENOMIC DNA]</scope>
    <source>
        <strain evidence="3">CGMCC 4.3530</strain>
    </source>
</reference>
<name>A0A1H2VFT7_9PSEU</name>
<accession>A0A1H2VFT7</accession>
<proteinExistence type="predicted"/>
<evidence type="ECO:0000313" key="3">
    <source>
        <dbReference type="Proteomes" id="UP000199529"/>
    </source>
</evidence>
<dbReference type="RefSeq" id="WP_093262321.1">
    <property type="nucleotide sequence ID" value="NZ_FNOK01000004.1"/>
</dbReference>
<keyword evidence="1" id="KW-0472">Membrane</keyword>
<sequence length="400" mass="42772">MVRPERRTRTDLAVVVLIVVAVLAGSVALFFNSDARATVSEPAAQPMPELPAATAVPETLSEAWRATSPATPVPVVAGPAVVTGSGNEVSGHDPLTGQVAWRYARDIPLCTVGAEWNRAIAVYRKSENCSEVTSLRGATGVRGPQRNADAEFGTQLLADGTYVTATGQRSFESWRSDLVRTQQFGMPPAVKNPDNNMKRPDCTYSSIAVGDERVGAVETCPREQGRITVLKAHPEDDEKPEEIFSVVLGSLSAGVIAVNDKYVAVVLRDRSQVEVYNNNGAVETTFPVRVGTPDLRANVQVESTSKGHRIYWHTGTDTVALDPETLTPLWTLPDTLGPGVGFGGKQLVPVREGLAVLDAPTGNRERVIPVDRAGYTGPVQLNAVGPVLLEQRGDTLVALH</sequence>
<dbReference type="InterPro" id="IPR011047">
    <property type="entry name" value="Quinoprotein_ADH-like_sf"/>
</dbReference>
<keyword evidence="1" id="KW-1133">Transmembrane helix</keyword>
<dbReference type="EMBL" id="FNOK01000004">
    <property type="protein sequence ID" value="SDW66759.1"/>
    <property type="molecule type" value="Genomic_DNA"/>
</dbReference>
<gene>
    <name evidence="2" type="ORF">SAMN05216215_1004294</name>
</gene>
<keyword evidence="1" id="KW-0812">Transmembrane</keyword>
<feature type="transmembrane region" description="Helical" evidence="1">
    <location>
        <begin position="12"/>
        <end position="31"/>
    </location>
</feature>
<keyword evidence="3" id="KW-1185">Reference proteome</keyword>
<evidence type="ECO:0008006" key="4">
    <source>
        <dbReference type="Google" id="ProtNLM"/>
    </source>
</evidence>
<evidence type="ECO:0000256" key="1">
    <source>
        <dbReference type="SAM" id="Phobius"/>
    </source>
</evidence>
<dbReference type="AlphaFoldDB" id="A0A1H2VFT7"/>
<dbReference type="SUPFAM" id="SSF50998">
    <property type="entry name" value="Quinoprotein alcohol dehydrogenase-like"/>
    <property type="match status" value="1"/>
</dbReference>
<protein>
    <recommendedName>
        <fullName evidence="4">PQQ-like domain-containing protein</fullName>
    </recommendedName>
</protein>
<dbReference type="Proteomes" id="UP000199529">
    <property type="component" value="Unassembled WGS sequence"/>
</dbReference>
<dbReference type="STRING" id="418495.SAMN05216215_1004294"/>